<reference evidence="2 3" key="1">
    <citation type="submission" date="2018-01" db="EMBL/GenBank/DDBJ databases">
        <title>The whole genome sequencing and assembly of Halobacillus litoralis ERB031 strain.</title>
        <authorList>
            <person name="Lee S.-J."/>
            <person name="Park M.-K."/>
            <person name="Kim J.-Y."/>
            <person name="Lee Y.-J."/>
            <person name="Yi H."/>
            <person name="Bahn Y.-S."/>
            <person name="Kim J.F."/>
            <person name="Lee D.-W."/>
        </authorList>
    </citation>
    <scope>NUCLEOTIDE SEQUENCE [LARGE SCALE GENOMIC DNA]</scope>
    <source>
        <strain evidence="2 3">ERB 031</strain>
    </source>
</reference>
<accession>A0A410M8U4</accession>
<dbReference type="OrthoDB" id="452315at2"/>
<evidence type="ECO:0000313" key="3">
    <source>
        <dbReference type="Proteomes" id="UP000287756"/>
    </source>
</evidence>
<name>A0A410M8U4_9BACI</name>
<gene>
    <name evidence="2" type="ORF">HLI_02360</name>
</gene>
<dbReference type="InterPro" id="IPR016181">
    <property type="entry name" value="Acyl_CoA_acyltransferase"/>
</dbReference>
<dbReference type="InterPro" id="IPR000182">
    <property type="entry name" value="GNAT_dom"/>
</dbReference>
<evidence type="ECO:0000313" key="2">
    <source>
        <dbReference type="EMBL" id="QAS51127.1"/>
    </source>
</evidence>
<dbReference type="Pfam" id="PF13302">
    <property type="entry name" value="Acetyltransf_3"/>
    <property type="match status" value="1"/>
</dbReference>
<dbReference type="PANTHER" id="PTHR43792">
    <property type="entry name" value="GNAT FAMILY, PUTATIVE (AFU_ORTHOLOGUE AFUA_3G00765)-RELATED-RELATED"/>
    <property type="match status" value="1"/>
</dbReference>
<dbReference type="SUPFAM" id="SSF55729">
    <property type="entry name" value="Acyl-CoA N-acyltransferases (Nat)"/>
    <property type="match status" value="1"/>
</dbReference>
<keyword evidence="2" id="KW-0808">Transferase</keyword>
<dbReference type="InterPro" id="IPR051531">
    <property type="entry name" value="N-acetyltransferase"/>
</dbReference>
<proteinExistence type="predicted"/>
<dbReference type="Gene3D" id="3.40.630.30">
    <property type="match status" value="1"/>
</dbReference>
<dbReference type="KEGG" id="hli:HLI_02360"/>
<feature type="domain" description="N-acetyltransferase" evidence="1">
    <location>
        <begin position="13"/>
        <end position="169"/>
    </location>
</feature>
<organism evidence="2 3">
    <name type="scientific">Halobacillus litoralis</name>
    <dbReference type="NCBI Taxonomy" id="45668"/>
    <lineage>
        <taxon>Bacteria</taxon>
        <taxon>Bacillati</taxon>
        <taxon>Bacillota</taxon>
        <taxon>Bacilli</taxon>
        <taxon>Bacillales</taxon>
        <taxon>Bacillaceae</taxon>
        <taxon>Halobacillus</taxon>
    </lineage>
</organism>
<evidence type="ECO:0000259" key="1">
    <source>
        <dbReference type="PROSITE" id="PS51186"/>
    </source>
</evidence>
<dbReference type="Proteomes" id="UP000287756">
    <property type="component" value="Chromosome"/>
</dbReference>
<dbReference type="EMBL" id="CP026118">
    <property type="protein sequence ID" value="QAS51127.1"/>
    <property type="molecule type" value="Genomic_DNA"/>
</dbReference>
<sequence length="180" mass="20244">MELKTARLQLFPITVDLAQTLMKNSLAFYYKFQLPWNKNWPHDGLKALLPMYAERLENDAEELGFGPWVIMDEKGEHVIGDIGFKGKPDDEGNIQIGYQVVASERNFGYASEAVDALCQWAFQSGGVEGVEAECDKSNIPSQKVLINNGFVHTGKNQDILVFKKGKTVNDQKENIYKEGL</sequence>
<dbReference type="PROSITE" id="PS51186">
    <property type="entry name" value="GNAT"/>
    <property type="match status" value="1"/>
</dbReference>
<dbReference type="GO" id="GO:0016747">
    <property type="term" value="F:acyltransferase activity, transferring groups other than amino-acyl groups"/>
    <property type="evidence" value="ECO:0007669"/>
    <property type="project" value="InterPro"/>
</dbReference>
<dbReference type="PANTHER" id="PTHR43792:SF13">
    <property type="entry name" value="ACETYLTRANSFERASE"/>
    <property type="match status" value="1"/>
</dbReference>
<protein>
    <submittedName>
        <fullName evidence="2">N-acetyltransferase</fullName>
    </submittedName>
</protein>
<dbReference type="AlphaFoldDB" id="A0A410M8U4"/>
<dbReference type="RefSeq" id="WP_128522891.1">
    <property type="nucleotide sequence ID" value="NZ_CANLVY010000004.1"/>
</dbReference>